<protein>
    <submittedName>
        <fullName evidence="2">Uncharacterized protein</fullName>
    </submittedName>
</protein>
<gene>
    <name evidence="2" type="ORF">PHMEG_00024234</name>
</gene>
<dbReference type="Proteomes" id="UP000198211">
    <property type="component" value="Unassembled WGS sequence"/>
</dbReference>
<feature type="region of interest" description="Disordered" evidence="1">
    <location>
        <begin position="1"/>
        <end position="58"/>
    </location>
</feature>
<reference evidence="3" key="1">
    <citation type="submission" date="2017-03" db="EMBL/GenBank/DDBJ databases">
        <title>Phytopthora megakarya and P. palmivora, two closely related causual agents of cacao black pod achieved similar genome size and gene model numbers by different mechanisms.</title>
        <authorList>
            <person name="Ali S."/>
            <person name="Shao J."/>
            <person name="Larry D.J."/>
            <person name="Kronmiller B."/>
            <person name="Shen D."/>
            <person name="Strem M.D."/>
            <person name="Melnick R.L."/>
            <person name="Guiltinan M.J."/>
            <person name="Tyler B.M."/>
            <person name="Meinhardt L.W."/>
            <person name="Bailey B.A."/>
        </authorList>
    </citation>
    <scope>NUCLEOTIDE SEQUENCE [LARGE SCALE GENOMIC DNA]</scope>
    <source>
        <strain evidence="3">zdho120</strain>
    </source>
</reference>
<comment type="caution">
    <text evidence="2">The sequence shown here is derived from an EMBL/GenBank/DDBJ whole genome shotgun (WGS) entry which is preliminary data.</text>
</comment>
<evidence type="ECO:0000256" key="1">
    <source>
        <dbReference type="SAM" id="MobiDB-lite"/>
    </source>
</evidence>
<sequence>MDSNHGKTPTVERDDANQHLLRSYSKPVEDDSDDFEDSDDLDSLDDTEERGGNPTLHDLAKKWDHSVKGITTGAVKRTDDQYAAWQAVLNAGIKQERKRSVMWLTRAGAPRMALEGECKKPRSVNSSV</sequence>
<dbReference type="AlphaFoldDB" id="A0A225VHG9"/>
<dbReference type="EMBL" id="NBNE01005230">
    <property type="protein sequence ID" value="OWZ03950.1"/>
    <property type="molecule type" value="Genomic_DNA"/>
</dbReference>
<name>A0A225VHG9_9STRA</name>
<evidence type="ECO:0000313" key="2">
    <source>
        <dbReference type="EMBL" id="OWZ03950.1"/>
    </source>
</evidence>
<evidence type="ECO:0000313" key="3">
    <source>
        <dbReference type="Proteomes" id="UP000198211"/>
    </source>
</evidence>
<keyword evidence="3" id="KW-1185">Reference proteome</keyword>
<feature type="compositionally biased region" description="Acidic residues" evidence="1">
    <location>
        <begin position="30"/>
        <end position="48"/>
    </location>
</feature>
<proteinExistence type="predicted"/>
<accession>A0A225VHG9</accession>
<organism evidence="2 3">
    <name type="scientific">Phytophthora megakarya</name>
    <dbReference type="NCBI Taxonomy" id="4795"/>
    <lineage>
        <taxon>Eukaryota</taxon>
        <taxon>Sar</taxon>
        <taxon>Stramenopiles</taxon>
        <taxon>Oomycota</taxon>
        <taxon>Peronosporomycetes</taxon>
        <taxon>Peronosporales</taxon>
        <taxon>Peronosporaceae</taxon>
        <taxon>Phytophthora</taxon>
    </lineage>
</organism>